<evidence type="ECO:0000313" key="2">
    <source>
        <dbReference type="Proteomes" id="UP001372834"/>
    </source>
</evidence>
<reference evidence="1 2" key="1">
    <citation type="submission" date="2023-10" db="EMBL/GenBank/DDBJ databases">
        <title>Genomes of two closely related lineages of the louse Polyplax serrata with different host specificities.</title>
        <authorList>
            <person name="Martinu J."/>
            <person name="Tarabai H."/>
            <person name="Stefka J."/>
            <person name="Hypsa V."/>
        </authorList>
    </citation>
    <scope>NUCLEOTIDE SEQUENCE [LARGE SCALE GENOMIC DNA]</scope>
    <source>
        <strain evidence="1">HR10_N</strain>
    </source>
</reference>
<dbReference type="AlphaFoldDB" id="A0AAN8PLP0"/>
<organism evidence="1 2">
    <name type="scientific">Polyplax serrata</name>
    <name type="common">Common mouse louse</name>
    <dbReference type="NCBI Taxonomy" id="468196"/>
    <lineage>
        <taxon>Eukaryota</taxon>
        <taxon>Metazoa</taxon>
        <taxon>Ecdysozoa</taxon>
        <taxon>Arthropoda</taxon>
        <taxon>Hexapoda</taxon>
        <taxon>Insecta</taxon>
        <taxon>Pterygota</taxon>
        <taxon>Neoptera</taxon>
        <taxon>Paraneoptera</taxon>
        <taxon>Psocodea</taxon>
        <taxon>Troctomorpha</taxon>
        <taxon>Phthiraptera</taxon>
        <taxon>Anoplura</taxon>
        <taxon>Polyplacidae</taxon>
        <taxon>Polyplax</taxon>
    </lineage>
</organism>
<name>A0AAN8PLP0_POLSC</name>
<proteinExistence type="predicted"/>
<evidence type="ECO:0000313" key="1">
    <source>
        <dbReference type="EMBL" id="KAK6637020.1"/>
    </source>
</evidence>
<comment type="caution">
    <text evidence="1">The sequence shown here is derived from an EMBL/GenBank/DDBJ whole genome shotgun (WGS) entry which is preliminary data.</text>
</comment>
<accession>A0AAN8PLP0</accession>
<dbReference type="EMBL" id="JAWJWE010000004">
    <property type="protein sequence ID" value="KAK6637020.1"/>
    <property type="molecule type" value="Genomic_DNA"/>
</dbReference>
<feature type="non-terminal residue" evidence="1">
    <location>
        <position position="1"/>
    </location>
</feature>
<sequence length="105" mass="11983">GGKRQRKINLRNKGNERLHNLGFDDFPSFIREPNETGMKGRRRKGQDEKKVFGLGKGKRTRSMFSEDVKSTNGKDFVQTDQLTKCQIRISANNVDRKSCGFYGGL</sequence>
<dbReference type="Proteomes" id="UP001372834">
    <property type="component" value="Unassembled WGS sequence"/>
</dbReference>
<protein>
    <submittedName>
        <fullName evidence="1">Uncharacterized protein</fullName>
    </submittedName>
</protein>
<gene>
    <name evidence="1" type="ORF">RUM43_010694</name>
</gene>